<feature type="compositionally biased region" description="Basic and acidic residues" evidence="1">
    <location>
        <begin position="139"/>
        <end position="154"/>
    </location>
</feature>
<dbReference type="Proteomes" id="UP001066276">
    <property type="component" value="Chromosome 2_1"/>
</dbReference>
<feature type="compositionally biased region" description="Low complexity" evidence="1">
    <location>
        <begin position="155"/>
        <end position="186"/>
    </location>
</feature>
<keyword evidence="3" id="KW-1185">Reference proteome</keyword>
<reference evidence="2" key="1">
    <citation type="journal article" date="2022" name="bioRxiv">
        <title>Sequencing and chromosome-scale assembly of the giantPleurodeles waltlgenome.</title>
        <authorList>
            <person name="Brown T."/>
            <person name="Elewa A."/>
            <person name="Iarovenko S."/>
            <person name="Subramanian E."/>
            <person name="Araus A.J."/>
            <person name="Petzold A."/>
            <person name="Susuki M."/>
            <person name="Suzuki K.-i.T."/>
            <person name="Hayashi T."/>
            <person name="Toyoda A."/>
            <person name="Oliveira C."/>
            <person name="Osipova E."/>
            <person name="Leigh N.D."/>
            <person name="Simon A."/>
            <person name="Yun M.H."/>
        </authorList>
    </citation>
    <scope>NUCLEOTIDE SEQUENCE</scope>
    <source>
        <strain evidence="2">20211129_DDA</strain>
        <tissue evidence="2">Liver</tissue>
    </source>
</reference>
<organism evidence="2 3">
    <name type="scientific">Pleurodeles waltl</name>
    <name type="common">Iberian ribbed newt</name>
    <dbReference type="NCBI Taxonomy" id="8319"/>
    <lineage>
        <taxon>Eukaryota</taxon>
        <taxon>Metazoa</taxon>
        <taxon>Chordata</taxon>
        <taxon>Craniata</taxon>
        <taxon>Vertebrata</taxon>
        <taxon>Euteleostomi</taxon>
        <taxon>Amphibia</taxon>
        <taxon>Batrachia</taxon>
        <taxon>Caudata</taxon>
        <taxon>Salamandroidea</taxon>
        <taxon>Salamandridae</taxon>
        <taxon>Pleurodelinae</taxon>
        <taxon>Pleurodeles</taxon>
    </lineage>
</organism>
<dbReference type="AlphaFoldDB" id="A0AAV7V738"/>
<evidence type="ECO:0000313" key="3">
    <source>
        <dbReference type="Proteomes" id="UP001066276"/>
    </source>
</evidence>
<evidence type="ECO:0000313" key="2">
    <source>
        <dbReference type="EMBL" id="KAJ1197083.1"/>
    </source>
</evidence>
<proteinExistence type="predicted"/>
<sequence length="252" mass="25190">MADTLFYVSFSAGQRPSEKGYLAGHRQGHADPGGLWQAEHPLSQTVGGPAPLGKEDGGGPAGDGLPMRKGCPSNPDPPLMARILAVAYPELDGRLKASQQPQGGSSGGGAEAPATEEAASHMAQEAKSTDGGGTSGTEGEGRTTAETGGDRLDSDTSSDGSSLVVADTSVATPTTGTAATPRTSTALPAAPHRVSRARSPRRVGISFAPGTSGPAPVSPAALSEEAIDLLRSISVGQSTIVNAIQGLAAQMQ</sequence>
<name>A0AAV7V738_PLEWA</name>
<comment type="caution">
    <text evidence="2">The sequence shown here is derived from an EMBL/GenBank/DDBJ whole genome shotgun (WGS) entry which is preliminary data.</text>
</comment>
<feature type="region of interest" description="Disordered" evidence="1">
    <location>
        <begin position="14"/>
        <end position="219"/>
    </location>
</feature>
<evidence type="ECO:0000256" key="1">
    <source>
        <dbReference type="SAM" id="MobiDB-lite"/>
    </source>
</evidence>
<gene>
    <name evidence="2" type="ORF">NDU88_000945</name>
</gene>
<accession>A0AAV7V738</accession>
<dbReference type="EMBL" id="JANPWB010000003">
    <property type="protein sequence ID" value="KAJ1197083.1"/>
    <property type="molecule type" value="Genomic_DNA"/>
</dbReference>
<protein>
    <submittedName>
        <fullName evidence="2">Uncharacterized protein</fullName>
    </submittedName>
</protein>